<keyword evidence="2" id="KW-0418">Kinase</keyword>
<dbReference type="SUPFAM" id="SSF56112">
    <property type="entry name" value="Protein kinase-like (PK-like)"/>
    <property type="match status" value="1"/>
</dbReference>
<dbReference type="InterPro" id="IPR000719">
    <property type="entry name" value="Prot_kinase_dom"/>
</dbReference>
<protein>
    <submittedName>
        <fullName evidence="2">Predicted kinase, aminoglycoside phosphotransferase (APT) family</fullName>
    </submittedName>
</protein>
<name>A0A1M4UVF4_9ACTN</name>
<dbReference type="PROSITE" id="PS50011">
    <property type="entry name" value="PROTEIN_KINASE_DOM"/>
    <property type="match status" value="1"/>
</dbReference>
<dbReference type="STRING" id="1121881.SAMN02745225_01110"/>
<dbReference type="EMBL" id="FQUL01000012">
    <property type="protein sequence ID" value="SHE60716.1"/>
    <property type="molecule type" value="Genomic_DNA"/>
</dbReference>
<feature type="domain" description="Protein kinase" evidence="1">
    <location>
        <begin position="23"/>
        <end position="340"/>
    </location>
</feature>
<proteinExistence type="predicted"/>
<evidence type="ECO:0000259" key="1">
    <source>
        <dbReference type="PROSITE" id="PS50011"/>
    </source>
</evidence>
<dbReference type="PANTHER" id="PTHR47829">
    <property type="entry name" value="HYDROLASE, PUTATIVE (AFU_ORTHOLOGUE AFUA_1G12880)-RELATED"/>
    <property type="match status" value="1"/>
</dbReference>
<dbReference type="GO" id="GO:0004672">
    <property type="term" value="F:protein kinase activity"/>
    <property type="evidence" value="ECO:0007669"/>
    <property type="project" value="InterPro"/>
</dbReference>
<accession>A0A1M4UVF4</accession>
<keyword evidence="3" id="KW-1185">Reference proteome</keyword>
<dbReference type="Proteomes" id="UP000184295">
    <property type="component" value="Unassembled WGS sequence"/>
</dbReference>
<dbReference type="PANTHER" id="PTHR47829:SF1">
    <property type="entry name" value="HAD FAMILY PHOSPHATASE"/>
    <property type="match status" value="1"/>
</dbReference>
<dbReference type="CDD" id="cd05154">
    <property type="entry name" value="ACAD10_11_N-like"/>
    <property type="match status" value="1"/>
</dbReference>
<dbReference type="Gene3D" id="3.30.200.20">
    <property type="entry name" value="Phosphorylase Kinase, domain 1"/>
    <property type="match status" value="1"/>
</dbReference>
<dbReference type="Pfam" id="PF01636">
    <property type="entry name" value="APH"/>
    <property type="match status" value="1"/>
</dbReference>
<evidence type="ECO:0000313" key="2">
    <source>
        <dbReference type="EMBL" id="SHE60716.1"/>
    </source>
</evidence>
<dbReference type="GO" id="GO:0005524">
    <property type="term" value="F:ATP binding"/>
    <property type="evidence" value="ECO:0007669"/>
    <property type="project" value="InterPro"/>
</dbReference>
<dbReference type="RefSeq" id="WP_072789757.1">
    <property type="nucleotide sequence ID" value="NZ_FQUL01000012.1"/>
</dbReference>
<dbReference type="AlphaFoldDB" id="A0A1M4UVF4"/>
<dbReference type="InterPro" id="IPR052898">
    <property type="entry name" value="ACAD10-like"/>
</dbReference>
<sequence>MTTLDFDRVAIWIERVQDLYLPPYTFELVAGGRSNLTYVVTDKDQRRFILRHPPLSHVLPTAHDMEREYKIISALYHSKVPVPKPISLCKDTSVTDRPFYIMEFVEGRILRQPSEAENLSVSMRSHISESLVKTLVDLHLLDVKQVHLQDLGKTEGYLERQLRRWSHQFNNSAAEVGLNYPIIDMAHKRLVALTPPQRYSGIVHGDYRLDNTVIGDDAQVAAVLDWEICTLGDTLADLGMLVVYWSEAEDEVTLLASTTSLPGFYSRSQVIDRYVNLSGRDLSDLPYYVSFSYWKLACILAGVYARYMQGARAGDPSDVTQYKAQISYLGEMSLSRLEDL</sequence>
<dbReference type="InterPro" id="IPR041726">
    <property type="entry name" value="ACAD10_11_N"/>
</dbReference>
<dbReference type="InterPro" id="IPR002575">
    <property type="entry name" value="Aminoglycoside_PTrfase"/>
</dbReference>
<evidence type="ECO:0000313" key="3">
    <source>
        <dbReference type="Proteomes" id="UP000184295"/>
    </source>
</evidence>
<reference evidence="3" key="1">
    <citation type="submission" date="2016-11" db="EMBL/GenBank/DDBJ databases">
        <authorList>
            <person name="Varghese N."/>
            <person name="Submissions S."/>
        </authorList>
    </citation>
    <scope>NUCLEOTIDE SEQUENCE [LARGE SCALE GENOMIC DNA]</scope>
    <source>
        <strain evidence="3">DSM 19514</strain>
    </source>
</reference>
<keyword evidence="2" id="KW-0808">Transferase</keyword>
<dbReference type="InterPro" id="IPR011009">
    <property type="entry name" value="Kinase-like_dom_sf"/>
</dbReference>
<gene>
    <name evidence="2" type="ORF">SAMN02745225_01110</name>
</gene>
<dbReference type="Gene3D" id="3.90.1200.10">
    <property type="match status" value="1"/>
</dbReference>
<organism evidence="2 3">
    <name type="scientific">Ferrithrix thermotolerans DSM 19514</name>
    <dbReference type="NCBI Taxonomy" id="1121881"/>
    <lineage>
        <taxon>Bacteria</taxon>
        <taxon>Bacillati</taxon>
        <taxon>Actinomycetota</taxon>
        <taxon>Acidimicrobiia</taxon>
        <taxon>Acidimicrobiales</taxon>
        <taxon>Acidimicrobiaceae</taxon>
        <taxon>Ferrithrix</taxon>
    </lineage>
</organism>